<feature type="transmembrane region" description="Helical" evidence="1">
    <location>
        <begin position="468"/>
        <end position="490"/>
    </location>
</feature>
<dbReference type="STRING" id="8078.ENSFHEP00000009952"/>
<accession>A0A3Q2PBW4</accession>
<dbReference type="PROSITE" id="PS50275">
    <property type="entry name" value="SAC"/>
    <property type="match status" value="1"/>
</dbReference>
<feature type="transmembrane region" description="Helical" evidence="1">
    <location>
        <begin position="496"/>
        <end position="516"/>
    </location>
</feature>
<dbReference type="Proteomes" id="UP000265000">
    <property type="component" value="Unplaced"/>
</dbReference>
<keyword evidence="1" id="KW-1133">Transmembrane helix</keyword>
<organism evidence="3 4">
    <name type="scientific">Fundulus heteroclitus</name>
    <name type="common">Killifish</name>
    <name type="synonym">Mummichog</name>
    <dbReference type="NCBI Taxonomy" id="8078"/>
    <lineage>
        <taxon>Eukaryota</taxon>
        <taxon>Metazoa</taxon>
        <taxon>Chordata</taxon>
        <taxon>Craniata</taxon>
        <taxon>Vertebrata</taxon>
        <taxon>Euteleostomi</taxon>
        <taxon>Actinopterygii</taxon>
        <taxon>Neopterygii</taxon>
        <taxon>Teleostei</taxon>
        <taxon>Neoteleostei</taxon>
        <taxon>Acanthomorphata</taxon>
        <taxon>Ovalentaria</taxon>
        <taxon>Atherinomorphae</taxon>
        <taxon>Cyprinodontiformes</taxon>
        <taxon>Fundulidae</taxon>
        <taxon>Fundulus</taxon>
    </lineage>
</organism>
<dbReference type="Ensembl" id="ENSFHET00000016523.1">
    <property type="protein sequence ID" value="ENSFHEP00000009952.1"/>
    <property type="gene ID" value="ENSFHEG00000011399.1"/>
</dbReference>
<evidence type="ECO:0000313" key="3">
    <source>
        <dbReference type="Ensembl" id="ENSFHEP00000009952.1"/>
    </source>
</evidence>
<keyword evidence="1" id="KW-0472">Membrane</keyword>
<dbReference type="GeneTree" id="ENSGT00940000155579"/>
<dbReference type="InterPro" id="IPR002013">
    <property type="entry name" value="SAC_dom"/>
</dbReference>
<reference evidence="3" key="2">
    <citation type="submission" date="2025-09" db="UniProtKB">
        <authorList>
            <consortium name="Ensembl"/>
        </authorList>
    </citation>
    <scope>IDENTIFICATION</scope>
</reference>
<evidence type="ECO:0000259" key="2">
    <source>
        <dbReference type="PROSITE" id="PS50275"/>
    </source>
</evidence>
<keyword evidence="4" id="KW-1185">Reference proteome</keyword>
<evidence type="ECO:0000313" key="4">
    <source>
        <dbReference type="Proteomes" id="UP000265000"/>
    </source>
</evidence>
<dbReference type="PANTHER" id="PTHR45662:SF17">
    <property type="entry name" value="PHOSPHATIDYLINOSITOL-3-PHOSPHATASE SAC1-A"/>
    <property type="match status" value="1"/>
</dbReference>
<proteinExistence type="predicted"/>
<feature type="domain" description="SAC" evidence="2">
    <location>
        <begin position="187"/>
        <end position="398"/>
    </location>
</feature>
<dbReference type="PANTHER" id="PTHR45662">
    <property type="entry name" value="PHOSPHATIDYLINOSITIDE PHOSPHATASE SAC1"/>
    <property type="match status" value="1"/>
</dbReference>
<evidence type="ECO:0000256" key="1">
    <source>
        <dbReference type="SAM" id="Phobius"/>
    </source>
</evidence>
<dbReference type="Pfam" id="PF02383">
    <property type="entry name" value="Syja_N"/>
    <property type="match status" value="1"/>
</dbReference>
<protein>
    <submittedName>
        <fullName evidence="3">SAC1 like phosphatidylinositide phosphatase a</fullName>
    </submittedName>
</protein>
<dbReference type="AlphaFoldDB" id="A0A3Q2PBW4"/>
<dbReference type="GO" id="GO:0005783">
    <property type="term" value="C:endoplasmic reticulum"/>
    <property type="evidence" value="ECO:0007669"/>
    <property type="project" value="TreeGrafter"/>
</dbReference>
<reference evidence="3" key="1">
    <citation type="submission" date="2025-08" db="UniProtKB">
        <authorList>
            <consortium name="Ensembl"/>
        </authorList>
    </citation>
    <scope>IDENTIFICATION</scope>
</reference>
<dbReference type="GO" id="GO:0046856">
    <property type="term" value="P:phosphatidylinositol dephosphorylation"/>
    <property type="evidence" value="ECO:0007669"/>
    <property type="project" value="TreeGrafter"/>
</dbReference>
<name>A0A3Q2PBW4_FUNHE</name>
<keyword evidence="1" id="KW-0812">Transmembrane</keyword>
<sequence>MATAYERYNLHTTPEKFFIEACDEGADAVLVIDRVSNEMTLTGRADIPPSAVTRPICGIMGTIRLVAGMYLIVITRKRNVGSLLGHSVWKAVDFDVISYKKTVLHLSEIQVSKMVQTFCTQKYALFFPESTVWQKYKLCSLLKISNVVTVSVTVQGPTCVPSSTHLGHWEEVDPASCYRADVIVSTGIDSEGHAANFVETEQIVLYEGAKASFVQTRGSMPFYWSQRPNLKYKPKPVISKTMNHMDGFQRHFDSQLLIYGKQTVLNLVNQKGSEKPLEEEFVLRSLFHSECSHMRWDRLQILVDAVAETQDEYGYFMVNSDGKILTQQKGVFRSNCMDCLDRTNVIQSLLARRSLQSQLQRIGVLNVGQRIEEQVEFEKVYKNAWADNANACAVQYAGTGALKTDFTRTGKRTQWGLLMDGWNSMIRYYKNNFSDGFRQDAIDLFLGNFAVDESDGPTPLRVKKDWKFLTLPIVMLVAFSMCIVSLLLAGDTWTETLAYVMFWGSASAITATIILFNGQDFVDAPKLVHKEKMD</sequence>
<dbReference type="GO" id="GO:0043812">
    <property type="term" value="F:phosphatidylinositol-4-phosphate phosphatase activity"/>
    <property type="evidence" value="ECO:0007669"/>
    <property type="project" value="TreeGrafter"/>
</dbReference>